<name>A0ABV0P1V7_9TELE</name>
<dbReference type="InterPro" id="IPR013594">
    <property type="entry name" value="Dynein_heavy_tail"/>
</dbReference>
<feature type="domain" description="Dynein heavy chain tail" evidence="1">
    <location>
        <begin position="3"/>
        <end position="61"/>
    </location>
</feature>
<protein>
    <recommendedName>
        <fullName evidence="1">Dynein heavy chain tail domain-containing protein</fullName>
    </recommendedName>
</protein>
<organism evidence="2 3">
    <name type="scientific">Goodea atripinnis</name>
    <dbReference type="NCBI Taxonomy" id="208336"/>
    <lineage>
        <taxon>Eukaryota</taxon>
        <taxon>Metazoa</taxon>
        <taxon>Chordata</taxon>
        <taxon>Craniata</taxon>
        <taxon>Vertebrata</taxon>
        <taxon>Euteleostomi</taxon>
        <taxon>Actinopterygii</taxon>
        <taxon>Neopterygii</taxon>
        <taxon>Teleostei</taxon>
        <taxon>Neoteleostei</taxon>
        <taxon>Acanthomorphata</taxon>
        <taxon>Ovalentaria</taxon>
        <taxon>Atherinomorphae</taxon>
        <taxon>Cyprinodontiformes</taxon>
        <taxon>Goodeidae</taxon>
        <taxon>Goodea</taxon>
    </lineage>
</organism>
<reference evidence="2 3" key="1">
    <citation type="submission" date="2021-06" db="EMBL/GenBank/DDBJ databases">
        <authorList>
            <person name="Palmer J.M."/>
        </authorList>
    </citation>
    <scope>NUCLEOTIDE SEQUENCE [LARGE SCALE GENOMIC DNA]</scope>
    <source>
        <strain evidence="2 3">GA_2019</strain>
        <tissue evidence="2">Muscle</tissue>
    </source>
</reference>
<evidence type="ECO:0000313" key="3">
    <source>
        <dbReference type="Proteomes" id="UP001476798"/>
    </source>
</evidence>
<proteinExistence type="predicted"/>
<dbReference type="Pfam" id="PF08385">
    <property type="entry name" value="DHC_N1"/>
    <property type="match status" value="1"/>
</dbReference>
<accession>A0ABV0P1V7</accession>
<dbReference type="EMBL" id="JAHRIO010060232">
    <property type="protein sequence ID" value="MEQ2177649.1"/>
    <property type="molecule type" value="Genomic_DNA"/>
</dbReference>
<comment type="caution">
    <text evidence="2">The sequence shown here is derived from an EMBL/GenBank/DDBJ whole genome shotgun (WGS) entry which is preliminary data.</text>
</comment>
<evidence type="ECO:0000313" key="2">
    <source>
        <dbReference type="EMBL" id="MEQ2177649.1"/>
    </source>
</evidence>
<evidence type="ECO:0000259" key="1">
    <source>
        <dbReference type="Pfam" id="PF08385"/>
    </source>
</evidence>
<gene>
    <name evidence="2" type="ORF">GOODEAATRI_005699</name>
</gene>
<keyword evidence="3" id="KW-1185">Reference proteome</keyword>
<dbReference type="Proteomes" id="UP001476798">
    <property type="component" value="Unassembled WGS sequence"/>
</dbReference>
<sequence length="190" mass="22142">MVNVYSTYRDMLSLLDQYEKDIYTEWCNDLEQSCLINLNQPLISRNPTSGLISVNFSPKLVVQWYNHLKMTALEVELPLIRADLAAVDLQLAKAETSLTWQDQDCWSFIQTTKHLVQDLAHRVSRAKENFDTIQSVVKGWSKKAMFSRKDNKKSSLIQLESRTEYISKEYSSMKRDGDFIHQLIQVGFHF</sequence>